<proteinExistence type="inferred from homology"/>
<organism evidence="7 8">
    <name type="scientific">Salicibibacter kimchii</name>
    <dbReference type="NCBI Taxonomy" id="2099786"/>
    <lineage>
        <taxon>Bacteria</taxon>
        <taxon>Bacillati</taxon>
        <taxon>Bacillota</taxon>
        <taxon>Bacilli</taxon>
        <taxon>Bacillales</taxon>
        <taxon>Bacillaceae</taxon>
        <taxon>Salicibibacter</taxon>
    </lineage>
</organism>
<dbReference type="GO" id="GO:0009295">
    <property type="term" value="C:nucleoid"/>
    <property type="evidence" value="ECO:0007669"/>
    <property type="project" value="UniProtKB-SubCell"/>
</dbReference>
<evidence type="ECO:0000256" key="1">
    <source>
        <dbReference type="ARBA" id="ARBA00004453"/>
    </source>
</evidence>
<dbReference type="RefSeq" id="WP_114373324.1">
    <property type="nucleotide sequence ID" value="NZ_CP031092.1"/>
</dbReference>
<comment type="subcellular location">
    <subcellularLocation>
        <location evidence="1">Cytoplasm</location>
        <location evidence="1">Nucleoid</location>
    </subcellularLocation>
</comment>
<keyword evidence="3" id="KW-0963">Cytoplasm</keyword>
<dbReference type="InterPro" id="IPR041468">
    <property type="entry name" value="HTH_ParB/Spo0J"/>
</dbReference>
<evidence type="ECO:0000256" key="5">
    <source>
        <dbReference type="ARBA" id="ARBA00023125"/>
    </source>
</evidence>
<dbReference type="NCBIfam" id="TIGR00180">
    <property type="entry name" value="parB_part"/>
    <property type="match status" value="1"/>
</dbReference>
<dbReference type="InterPro" id="IPR057240">
    <property type="entry name" value="ParB_dimer_C"/>
</dbReference>
<dbReference type="KEGG" id="rue:DT065_10970"/>
<dbReference type="InterPro" id="IPR036086">
    <property type="entry name" value="ParB/Sulfiredoxin_sf"/>
</dbReference>
<keyword evidence="4" id="KW-0159">Chromosome partition</keyword>
<sequence length="285" mass="32238">MPKGLGRGLNALFPGELDTSEDAIHHVALKELRVNPYQPRKDFNAQSIDDLSASIKRNGILQPLIVRTSIKGYEIVAGERRFRAAQKCDLETVPAIVKDFTDARMMEIALIENLQRENLNPLEESRAYAKLMDHFGVTQEELAKQLGKSRPHIANHLRLLHLPEAIQKTIGEGEISMGHGRALLGIKHEAEMPNAVKAVKDQNLNVRQTEELVQRLNERGTGNKTKKKERQQPSAFIREQEETLQSYFGTSVNIKKGKKRGKIEIEFLSDDDLTRILELLGEDKH</sequence>
<reference evidence="7 8" key="1">
    <citation type="journal article" date="2018" name="J. Microbiol.">
        <title>Salicibibacter kimchii gen. nov., sp. nov., a moderately halophilic and alkalitolerant bacterium in the family Bacillaceae, isolated from kimchi.</title>
        <authorList>
            <person name="Jang J.Y."/>
            <person name="Oh Y.J."/>
            <person name="Lim S.K."/>
            <person name="Park H.K."/>
            <person name="Lee C."/>
            <person name="Kim J.Y."/>
            <person name="Lee M.A."/>
            <person name="Choi H.J."/>
        </authorList>
    </citation>
    <scope>NUCLEOTIDE SEQUENCE [LARGE SCALE GENOMIC DNA]</scope>
    <source>
        <strain evidence="7 8">NKC1-1</strain>
    </source>
</reference>
<keyword evidence="8" id="KW-1185">Reference proteome</keyword>
<evidence type="ECO:0000313" key="8">
    <source>
        <dbReference type="Proteomes" id="UP000252100"/>
    </source>
</evidence>
<dbReference type="GO" id="GO:0003677">
    <property type="term" value="F:DNA binding"/>
    <property type="evidence" value="ECO:0007669"/>
    <property type="project" value="UniProtKB-KW"/>
</dbReference>
<dbReference type="PANTHER" id="PTHR33375:SF1">
    <property type="entry name" value="CHROMOSOME-PARTITIONING PROTEIN PARB-RELATED"/>
    <property type="match status" value="1"/>
</dbReference>
<keyword evidence="5" id="KW-0238">DNA-binding</keyword>
<dbReference type="Gene3D" id="3.90.1530.30">
    <property type="match status" value="1"/>
</dbReference>
<dbReference type="EMBL" id="CP031092">
    <property type="protein sequence ID" value="AXF56492.1"/>
    <property type="molecule type" value="Genomic_DNA"/>
</dbReference>
<dbReference type="GO" id="GO:0045881">
    <property type="term" value="P:positive regulation of sporulation resulting in formation of a cellular spore"/>
    <property type="evidence" value="ECO:0007669"/>
    <property type="project" value="TreeGrafter"/>
</dbReference>
<dbReference type="Proteomes" id="UP000252100">
    <property type="component" value="Chromosome"/>
</dbReference>
<dbReference type="GO" id="GO:0007059">
    <property type="term" value="P:chromosome segregation"/>
    <property type="evidence" value="ECO:0007669"/>
    <property type="project" value="UniProtKB-KW"/>
</dbReference>
<dbReference type="InterPro" id="IPR003115">
    <property type="entry name" value="ParB_N"/>
</dbReference>
<comment type="similarity">
    <text evidence="2">Belongs to the ParB family.</text>
</comment>
<protein>
    <submittedName>
        <fullName evidence="7">ParB/RepB/Spo0J family partition protein</fullName>
    </submittedName>
</protein>
<dbReference type="SMART" id="SM00470">
    <property type="entry name" value="ParB"/>
    <property type="match status" value="1"/>
</dbReference>
<dbReference type="Pfam" id="PF02195">
    <property type="entry name" value="ParB_N"/>
    <property type="match status" value="1"/>
</dbReference>
<dbReference type="SUPFAM" id="SSF110849">
    <property type="entry name" value="ParB/Sulfiredoxin"/>
    <property type="match status" value="1"/>
</dbReference>
<evidence type="ECO:0000313" key="7">
    <source>
        <dbReference type="EMBL" id="AXF56492.1"/>
    </source>
</evidence>
<evidence type="ECO:0000256" key="2">
    <source>
        <dbReference type="ARBA" id="ARBA00006295"/>
    </source>
</evidence>
<dbReference type="CDD" id="cd16393">
    <property type="entry name" value="SPO0J_N"/>
    <property type="match status" value="1"/>
</dbReference>
<feature type="domain" description="ParB-like N-terminal" evidence="6">
    <location>
        <begin position="25"/>
        <end position="114"/>
    </location>
</feature>
<dbReference type="FunFam" id="3.90.1530.30:FF:000001">
    <property type="entry name" value="Chromosome partitioning protein ParB"/>
    <property type="match status" value="1"/>
</dbReference>
<dbReference type="OrthoDB" id="9802051at2"/>
<dbReference type="GO" id="GO:0005694">
    <property type="term" value="C:chromosome"/>
    <property type="evidence" value="ECO:0007669"/>
    <property type="project" value="TreeGrafter"/>
</dbReference>
<dbReference type="InterPro" id="IPR004437">
    <property type="entry name" value="ParB/RepB/Spo0J"/>
</dbReference>
<dbReference type="SUPFAM" id="SSF109709">
    <property type="entry name" value="KorB DNA-binding domain-like"/>
    <property type="match status" value="1"/>
</dbReference>
<dbReference type="AlphaFoldDB" id="A0A345BZW1"/>
<evidence type="ECO:0000256" key="4">
    <source>
        <dbReference type="ARBA" id="ARBA00022829"/>
    </source>
</evidence>
<dbReference type="Gene3D" id="1.10.10.2830">
    <property type="match status" value="1"/>
</dbReference>
<evidence type="ECO:0000259" key="6">
    <source>
        <dbReference type="SMART" id="SM00470"/>
    </source>
</evidence>
<gene>
    <name evidence="7" type="ORF">DT065_10970</name>
</gene>
<accession>A0A345BZW1</accession>
<dbReference type="PANTHER" id="PTHR33375">
    <property type="entry name" value="CHROMOSOME-PARTITIONING PROTEIN PARB-RELATED"/>
    <property type="match status" value="1"/>
</dbReference>
<dbReference type="InterPro" id="IPR050336">
    <property type="entry name" value="Chromosome_partition/occlusion"/>
</dbReference>
<evidence type="ECO:0000256" key="3">
    <source>
        <dbReference type="ARBA" id="ARBA00022490"/>
    </source>
</evidence>
<dbReference type="Pfam" id="PF17762">
    <property type="entry name" value="HTH_ParB"/>
    <property type="match status" value="1"/>
</dbReference>
<dbReference type="Pfam" id="PF23552">
    <property type="entry name" value="ParB_C"/>
    <property type="match status" value="1"/>
</dbReference>
<dbReference type="FunFam" id="1.10.10.2830:FF:000001">
    <property type="entry name" value="Chromosome partitioning protein ParB"/>
    <property type="match status" value="1"/>
</dbReference>
<name>A0A345BZW1_9BACI</name>